<evidence type="ECO:0000256" key="3">
    <source>
        <dbReference type="ARBA" id="ARBA00022553"/>
    </source>
</evidence>
<evidence type="ECO:0000256" key="9">
    <source>
        <dbReference type="SAM" id="MobiDB-lite"/>
    </source>
</evidence>
<feature type="transmembrane region" description="Helical" evidence="10">
    <location>
        <begin position="7"/>
        <end position="26"/>
    </location>
</feature>
<feature type="transmembrane region" description="Helical" evidence="10">
    <location>
        <begin position="105"/>
        <end position="127"/>
    </location>
</feature>
<dbReference type="AlphaFoldDB" id="A0A7W3PK96"/>
<dbReference type="Gene3D" id="1.20.5.1930">
    <property type="match status" value="1"/>
</dbReference>
<dbReference type="SUPFAM" id="SSF55874">
    <property type="entry name" value="ATPase domain of HSP90 chaperone/DNA topoisomerase II/histidine kinase"/>
    <property type="match status" value="1"/>
</dbReference>
<dbReference type="InterPro" id="IPR036890">
    <property type="entry name" value="HATPase_C_sf"/>
</dbReference>
<keyword evidence="10" id="KW-0812">Transmembrane</keyword>
<keyword evidence="7" id="KW-0067">ATP-binding</keyword>
<reference evidence="13 15" key="1">
    <citation type="submission" date="2019-07" db="EMBL/GenBank/DDBJ databases">
        <title>Whole genome shotgun sequence of Frigoribacterium faeni NBRC 103066.</title>
        <authorList>
            <person name="Hosoyama A."/>
            <person name="Uohara A."/>
            <person name="Ohji S."/>
            <person name="Ichikawa N."/>
        </authorList>
    </citation>
    <scope>NUCLEOTIDE SEQUENCE [LARGE SCALE GENOMIC DNA]</scope>
    <source>
        <strain evidence="13 15">NBRC 103066</strain>
    </source>
</reference>
<dbReference type="GO" id="GO:0000155">
    <property type="term" value="F:phosphorelay sensor kinase activity"/>
    <property type="evidence" value="ECO:0007669"/>
    <property type="project" value="InterPro"/>
</dbReference>
<dbReference type="OrthoDB" id="227596at2"/>
<evidence type="ECO:0000259" key="11">
    <source>
        <dbReference type="Pfam" id="PF02518"/>
    </source>
</evidence>
<evidence type="ECO:0000256" key="5">
    <source>
        <dbReference type="ARBA" id="ARBA00022741"/>
    </source>
</evidence>
<feature type="domain" description="Histidine kinase/HSP90-like ATPase" evidence="11">
    <location>
        <begin position="310"/>
        <end position="405"/>
    </location>
</feature>
<evidence type="ECO:0000313" key="13">
    <source>
        <dbReference type="EMBL" id="GEK84678.1"/>
    </source>
</evidence>
<keyword evidence="15" id="KW-1185">Reference proteome</keyword>
<dbReference type="PANTHER" id="PTHR24421">
    <property type="entry name" value="NITRATE/NITRITE SENSOR PROTEIN NARX-RELATED"/>
    <property type="match status" value="1"/>
</dbReference>
<evidence type="ECO:0000256" key="10">
    <source>
        <dbReference type="SAM" id="Phobius"/>
    </source>
</evidence>
<name>A0A7W3PK96_9MICO</name>
<organism evidence="14 16">
    <name type="scientific">Frigoribacterium faeni</name>
    <dbReference type="NCBI Taxonomy" id="145483"/>
    <lineage>
        <taxon>Bacteria</taxon>
        <taxon>Bacillati</taxon>
        <taxon>Actinomycetota</taxon>
        <taxon>Actinomycetes</taxon>
        <taxon>Micrococcales</taxon>
        <taxon>Microbacteriaceae</taxon>
        <taxon>Frigoribacterium</taxon>
    </lineage>
</organism>
<keyword evidence="10" id="KW-0472">Membrane</keyword>
<dbReference type="Proteomes" id="UP000321154">
    <property type="component" value="Unassembled WGS sequence"/>
</dbReference>
<accession>A0A7W3PK96</accession>
<dbReference type="InterPro" id="IPR050482">
    <property type="entry name" value="Sensor_HK_TwoCompSys"/>
</dbReference>
<evidence type="ECO:0000256" key="2">
    <source>
        <dbReference type="ARBA" id="ARBA00012438"/>
    </source>
</evidence>
<dbReference type="RefSeq" id="WP_146856998.1">
    <property type="nucleotide sequence ID" value="NZ_BAAAHR010000004.1"/>
</dbReference>
<feature type="transmembrane region" description="Helical" evidence="10">
    <location>
        <begin position="38"/>
        <end position="54"/>
    </location>
</feature>
<evidence type="ECO:0000313" key="15">
    <source>
        <dbReference type="Proteomes" id="UP000321154"/>
    </source>
</evidence>
<dbReference type="InterPro" id="IPR011712">
    <property type="entry name" value="Sig_transdc_His_kin_sub3_dim/P"/>
</dbReference>
<dbReference type="InterPro" id="IPR003594">
    <property type="entry name" value="HATPase_dom"/>
</dbReference>
<evidence type="ECO:0000259" key="12">
    <source>
        <dbReference type="Pfam" id="PF07730"/>
    </source>
</evidence>
<protein>
    <recommendedName>
        <fullName evidence="2">histidine kinase</fullName>
        <ecNumber evidence="2">2.7.13.3</ecNumber>
    </recommendedName>
</protein>
<reference evidence="14 16" key="2">
    <citation type="submission" date="2020-07" db="EMBL/GenBank/DDBJ databases">
        <title>Sequencing the genomes of 1000 actinobacteria strains.</title>
        <authorList>
            <person name="Klenk H.-P."/>
        </authorList>
    </citation>
    <scope>NUCLEOTIDE SEQUENCE [LARGE SCALE GENOMIC DNA]</scope>
    <source>
        <strain evidence="14 16">DSM 10309</strain>
    </source>
</reference>
<dbReference type="GO" id="GO:0005524">
    <property type="term" value="F:ATP binding"/>
    <property type="evidence" value="ECO:0007669"/>
    <property type="project" value="UniProtKB-KW"/>
</dbReference>
<dbReference type="GO" id="GO:0016020">
    <property type="term" value="C:membrane"/>
    <property type="evidence" value="ECO:0007669"/>
    <property type="project" value="InterPro"/>
</dbReference>
<comment type="catalytic activity">
    <reaction evidence="1">
        <text>ATP + protein L-histidine = ADP + protein N-phospho-L-histidine.</text>
        <dbReference type="EC" id="2.7.13.3"/>
    </reaction>
</comment>
<dbReference type="EMBL" id="BJUV01000050">
    <property type="protein sequence ID" value="GEK84678.1"/>
    <property type="molecule type" value="Genomic_DNA"/>
</dbReference>
<dbReference type="GO" id="GO:0046983">
    <property type="term" value="F:protein dimerization activity"/>
    <property type="evidence" value="ECO:0007669"/>
    <property type="project" value="InterPro"/>
</dbReference>
<evidence type="ECO:0000313" key="14">
    <source>
        <dbReference type="EMBL" id="MBA8814574.1"/>
    </source>
</evidence>
<feature type="transmembrane region" description="Helical" evidence="10">
    <location>
        <begin position="147"/>
        <end position="171"/>
    </location>
</feature>
<evidence type="ECO:0000256" key="7">
    <source>
        <dbReference type="ARBA" id="ARBA00022840"/>
    </source>
</evidence>
<dbReference type="EC" id="2.7.13.3" evidence="2"/>
<keyword evidence="4" id="KW-0808">Transferase</keyword>
<feature type="compositionally biased region" description="Low complexity" evidence="9">
    <location>
        <begin position="451"/>
        <end position="479"/>
    </location>
</feature>
<feature type="region of interest" description="Disordered" evidence="9">
    <location>
        <begin position="405"/>
        <end position="488"/>
    </location>
</feature>
<dbReference type="Gene3D" id="3.30.565.10">
    <property type="entry name" value="Histidine kinase-like ATPase, C-terminal domain"/>
    <property type="match status" value="1"/>
</dbReference>
<evidence type="ECO:0000256" key="6">
    <source>
        <dbReference type="ARBA" id="ARBA00022777"/>
    </source>
</evidence>
<comment type="caution">
    <text evidence="14">The sequence shown here is derived from an EMBL/GenBank/DDBJ whole genome shotgun (WGS) entry which is preliminary data.</text>
</comment>
<keyword evidence="8" id="KW-0902">Two-component regulatory system</keyword>
<dbReference type="EMBL" id="JACGWW010000005">
    <property type="protein sequence ID" value="MBA8814574.1"/>
    <property type="molecule type" value="Genomic_DNA"/>
</dbReference>
<evidence type="ECO:0000256" key="4">
    <source>
        <dbReference type="ARBA" id="ARBA00022679"/>
    </source>
</evidence>
<keyword evidence="10" id="KW-1133">Transmembrane helix</keyword>
<feature type="compositionally biased region" description="Polar residues" evidence="9">
    <location>
        <begin position="411"/>
        <end position="421"/>
    </location>
</feature>
<dbReference type="CDD" id="cd16917">
    <property type="entry name" value="HATPase_UhpB-NarQ-NarX-like"/>
    <property type="match status" value="1"/>
</dbReference>
<keyword evidence="3" id="KW-0597">Phosphoprotein</keyword>
<keyword evidence="5" id="KW-0547">Nucleotide-binding</keyword>
<feature type="transmembrane region" description="Helical" evidence="10">
    <location>
        <begin position="82"/>
        <end position="98"/>
    </location>
</feature>
<feature type="compositionally biased region" description="Low complexity" evidence="9">
    <location>
        <begin position="432"/>
        <end position="445"/>
    </location>
</feature>
<evidence type="ECO:0000256" key="1">
    <source>
        <dbReference type="ARBA" id="ARBA00000085"/>
    </source>
</evidence>
<feature type="domain" description="Signal transduction histidine kinase subgroup 3 dimerisation and phosphoacceptor" evidence="12">
    <location>
        <begin position="202"/>
        <end position="266"/>
    </location>
</feature>
<dbReference type="Proteomes" id="UP000522688">
    <property type="component" value="Unassembled WGS sequence"/>
</dbReference>
<evidence type="ECO:0000256" key="8">
    <source>
        <dbReference type="ARBA" id="ARBA00023012"/>
    </source>
</evidence>
<proteinExistence type="predicted"/>
<dbReference type="Pfam" id="PF02518">
    <property type="entry name" value="HATPase_c"/>
    <property type="match status" value="1"/>
</dbReference>
<dbReference type="Pfam" id="PF07730">
    <property type="entry name" value="HisKA_3"/>
    <property type="match status" value="1"/>
</dbReference>
<gene>
    <name evidence="14" type="ORF">FB463_002847</name>
    <name evidence="13" type="ORF">FFA01_29870</name>
</gene>
<evidence type="ECO:0000313" key="16">
    <source>
        <dbReference type="Proteomes" id="UP000522688"/>
    </source>
</evidence>
<keyword evidence="6 14" id="KW-0418">Kinase</keyword>
<sequence>MTNVRRWGRHIAAPVAAVVYFAFWVATTWGNGGVADNAVVFGLFAIAIGLAYWMPTTSLVLVVVVPVLQLFGIVEPPREDTWGAYVAIALVMFFVAVRPSPWLRLAALVIAAGTAALGAWLLAVPTITRPYVWSSWVGSGAAGGLRLEFSLLTAALFGVFAGAWAIGVAFASIRRVVVIRQTLEATETRFEATDFELRIAQERARISRDVHDALAHSLAVVVSQAQGAIALQHTRPEVTAESLENIAEVGRTALLDVRRLVERITQDDDVTAPRETLADIDGLVSAMREVGMDITVAEHGVAGELAPSQQLAVYRIVQESLTNALKHAGTTSKVVVTMDWREPGLSLLVTSRGRGAPLVAERTGVDHGAGVRGMTERARLAGGWLTAQPSSDGSGFEVTVFVPTRRRPDSARTSGASTGNYPRTLLGGMPGAGAAVVPPAGTAPPAGAPGTGTAPPAGAPATGTAPPAAPASTAPTAPTARHERDTHA</sequence>
<dbReference type="PANTHER" id="PTHR24421:SF10">
    <property type="entry name" value="NITRATE_NITRITE SENSOR PROTEIN NARQ"/>
    <property type="match status" value="1"/>
</dbReference>